<evidence type="ECO:0000313" key="1">
    <source>
        <dbReference type="EMBL" id="EPX63904.1"/>
    </source>
</evidence>
<name>S9QRI0_CYSF2</name>
<accession>S9QRI0</accession>
<reference evidence="1" key="1">
    <citation type="submission" date="2013-05" db="EMBL/GenBank/DDBJ databases">
        <title>Genome assembly of Cystobacter fuscus DSM 2262.</title>
        <authorList>
            <person name="Sharma G."/>
            <person name="Khatri I."/>
            <person name="Kaur C."/>
            <person name="Mayilraj S."/>
            <person name="Subramanian S."/>
        </authorList>
    </citation>
    <scope>NUCLEOTIDE SEQUENCE [LARGE SCALE GENOMIC DNA]</scope>
    <source>
        <strain evidence="1">DSM 2262</strain>
    </source>
</reference>
<dbReference type="OrthoDB" id="5521726at2"/>
<dbReference type="EMBL" id="ANAH02000004">
    <property type="protein sequence ID" value="EPX63904.1"/>
    <property type="molecule type" value="Genomic_DNA"/>
</dbReference>
<dbReference type="AlphaFoldDB" id="S9QRI0"/>
<comment type="caution">
    <text evidence="1">The sequence shown here is derived from an EMBL/GenBank/DDBJ whole genome shotgun (WGS) entry which is preliminary data.</text>
</comment>
<dbReference type="RefSeq" id="WP_020917783.1">
    <property type="nucleotide sequence ID" value="NZ_ANAH02000004.1"/>
</dbReference>
<sequence length="82" mass="8523">MENKEGPISVPLAQRIAADCANAAAYVVLEAASKEPEPPLGLLCESFKAAYRLKLGAAIPGSRVVTTCAPSTKPVIFGELIP</sequence>
<keyword evidence="2" id="KW-1185">Reference proteome</keyword>
<evidence type="ECO:0000313" key="2">
    <source>
        <dbReference type="Proteomes" id="UP000011682"/>
    </source>
</evidence>
<gene>
    <name evidence="1" type="ORF">D187_005034</name>
</gene>
<protein>
    <submittedName>
        <fullName evidence="1">Uncharacterized protein</fullName>
    </submittedName>
</protein>
<dbReference type="Proteomes" id="UP000011682">
    <property type="component" value="Unassembled WGS sequence"/>
</dbReference>
<proteinExistence type="predicted"/>
<organism evidence="1 2">
    <name type="scientific">Cystobacter fuscus (strain ATCC 25194 / DSM 2262 / NBRC 100088 / M29)</name>
    <dbReference type="NCBI Taxonomy" id="1242864"/>
    <lineage>
        <taxon>Bacteria</taxon>
        <taxon>Pseudomonadati</taxon>
        <taxon>Myxococcota</taxon>
        <taxon>Myxococcia</taxon>
        <taxon>Myxococcales</taxon>
        <taxon>Cystobacterineae</taxon>
        <taxon>Archangiaceae</taxon>
        <taxon>Cystobacter</taxon>
    </lineage>
</organism>